<name>A0AB40A136_DROSZ</name>
<dbReference type="Gene3D" id="1.20.120.1900">
    <property type="entry name" value="Gamma-tubulin complex, C-terminal domain"/>
    <property type="match status" value="1"/>
</dbReference>
<gene>
    <name evidence="9" type="primary">t-Grip91</name>
</gene>
<comment type="similarity">
    <text evidence="2">Belongs to the TUBGCP family.</text>
</comment>
<evidence type="ECO:0000313" key="8">
    <source>
        <dbReference type="Proteomes" id="UP001652628"/>
    </source>
</evidence>
<keyword evidence="5" id="KW-0206">Cytoskeleton</keyword>
<evidence type="ECO:0000256" key="6">
    <source>
        <dbReference type="SAM" id="MobiDB-lite"/>
    </source>
</evidence>
<dbReference type="GO" id="GO:0043015">
    <property type="term" value="F:gamma-tubulin binding"/>
    <property type="evidence" value="ECO:0007669"/>
    <property type="project" value="InterPro"/>
</dbReference>
<dbReference type="InterPro" id="IPR042241">
    <property type="entry name" value="GCP_C_sf"/>
</dbReference>
<organism evidence="8 9">
    <name type="scientific">Drosophila suzukii</name>
    <name type="common">Spotted-wing drosophila fruit fly</name>
    <dbReference type="NCBI Taxonomy" id="28584"/>
    <lineage>
        <taxon>Eukaryota</taxon>
        <taxon>Metazoa</taxon>
        <taxon>Ecdysozoa</taxon>
        <taxon>Arthropoda</taxon>
        <taxon>Hexapoda</taxon>
        <taxon>Insecta</taxon>
        <taxon>Pterygota</taxon>
        <taxon>Neoptera</taxon>
        <taxon>Endopterygota</taxon>
        <taxon>Diptera</taxon>
        <taxon>Brachycera</taxon>
        <taxon>Muscomorpha</taxon>
        <taxon>Ephydroidea</taxon>
        <taxon>Drosophilidae</taxon>
        <taxon>Drosophila</taxon>
        <taxon>Sophophora</taxon>
    </lineage>
</organism>
<protein>
    <submittedName>
        <fullName evidence="9">Leucine-rich repeat-containing protein DDB_G0290503</fullName>
    </submittedName>
</protein>
<evidence type="ECO:0000259" key="7">
    <source>
        <dbReference type="Pfam" id="PF04130"/>
    </source>
</evidence>
<evidence type="ECO:0000313" key="9">
    <source>
        <dbReference type="RefSeq" id="XP_016945980.3"/>
    </source>
</evidence>
<dbReference type="Proteomes" id="UP001652628">
    <property type="component" value="Chromosome 2L"/>
</dbReference>
<dbReference type="RefSeq" id="XP_016945980.3">
    <property type="nucleotide sequence ID" value="XM_017090491.3"/>
</dbReference>
<accession>A0AB40A136</accession>
<keyword evidence="3" id="KW-0963">Cytoplasm</keyword>
<evidence type="ECO:0000256" key="1">
    <source>
        <dbReference type="ARBA" id="ARBA00004245"/>
    </source>
</evidence>
<evidence type="ECO:0000256" key="2">
    <source>
        <dbReference type="ARBA" id="ARBA00010337"/>
    </source>
</evidence>
<proteinExistence type="inferred from homology"/>
<dbReference type="InterPro" id="IPR040457">
    <property type="entry name" value="GCP_C"/>
</dbReference>
<dbReference type="GeneID" id="108021676"/>
<evidence type="ECO:0000256" key="3">
    <source>
        <dbReference type="ARBA" id="ARBA00022490"/>
    </source>
</evidence>
<reference evidence="9" key="1">
    <citation type="submission" date="2025-08" db="UniProtKB">
        <authorList>
            <consortium name="RefSeq"/>
        </authorList>
    </citation>
    <scope>IDENTIFICATION</scope>
</reference>
<dbReference type="GO" id="GO:0005874">
    <property type="term" value="C:microtubule"/>
    <property type="evidence" value="ECO:0007669"/>
    <property type="project" value="UniProtKB-KW"/>
</dbReference>
<keyword evidence="8" id="KW-1185">Reference proteome</keyword>
<evidence type="ECO:0000256" key="5">
    <source>
        <dbReference type="ARBA" id="ARBA00023212"/>
    </source>
</evidence>
<feature type="domain" description="Gamma tubulin complex component C-terminal" evidence="7">
    <location>
        <begin position="1861"/>
        <end position="2165"/>
    </location>
</feature>
<feature type="region of interest" description="Disordered" evidence="6">
    <location>
        <begin position="1049"/>
        <end position="1076"/>
    </location>
</feature>
<sequence length="2188" mass="251818">MDKAHSSQIPIKAKRTELLDKLSSDDSDLEGYDLYMGIWELSVSLGNFNHNVDESVKFITENSSTLNDSFELVLLNDFRMKFEELQDGADSEEKTLHETRSDLFIRLYKELVDIEQEPLRCEYLNLCYELFDSVHPKLGDRKKSYAYRLELIDRLHAQVQNRLRRLNETSDVDRIPSDSLINICLGSKTSQNEASDVLNREISNLVKEVKSVKIIEKRKLESSRIEGYQLIEDCMVTTTCFSKGFRIQSEVLQITNRTIIPRPEDLVAKEIDSSKCLQNYTLIGSEEIPMLDLSNLSEPDYNASDKSVIIPRPEDLVAKEIDSSKCLQNYTLIGSEEIPMLDLSNLSEPDYNASDKSVFIKDQSNFDFKNSINSPIENFNKISISDLGSHPQNNYLKDSPVIGNDIDVVVAVTKMAQSTEPLHEKGLDDFNSQRRRNDSLSSILNDSISEKAKECKHLFDKVVVSDSKEVKEAVSLNVPKNDSVSTICLDEDVSSDSMKTKKICMLIIKEAVSPSPLEIKTCIPKKDDFNKEVILDGKKVKDVQDLNVSGNDTFSTNCLDKNVTSDEMESKDICTSINEEADPPNDFKNETFSVCSDDYIEMLDDKSAARIISSRDKPDTSKWSPLSSHIPLKRTIKRSLPLSYDTSDFHLEEGTTKGDHKVHGSLDKMKHFYEDYKNKLDSITEIEDKIDSKIDLCEDIYENVKSPNNDLRSDQVGFSDGILGQLKQTVSDIKLNVLKEVDRSLELTLQNGISGVLSRKPSLEKAGNASKKFGRNSKFTDGLRLKFHRKISPKLIKEHQKKEEDGKLLLPIMSPTKKLNSCLEISENYHTAECPTNTKRKRDDVVIGDCPKTVECNCYETEDTKATSCSLCNDIREECYSVVDDDFEPAEKSHTFFAEEDDQEMLPPKSSQVTKIDEPLSAFLDENCSTEVCNNNNSEVLKPPSDNLSIDFSDERYFVKNDIGSNLTPEKSVEKFYEFSTDEDGQEMPSLKSSYIIKIDKSLTEFSHKTCCTETCINNPQDSKSSSNFLEYDTSDECCLEENYIEGNLPSTKSTEKSNELSADEEGQKKLSIQPNQSTKIDKSLSEFLFTNCDTVACTSNQDNLVYPLHNLHIDISDECYLERNDLSSILPPEERNAFIAEEDHKYTLSPILTNTSQTDIKQPNEVDTSLTELSRKSYPCEESDINKRNSKNLNLDLKDIKSSSNTICIDISEEYLDLNFKQENGFFDEHENQEMLSPILSKIKKTVSDVKLNVLKEVDKSLSELTLKSVSSLLQRNQTEENYKNESKSLEINKACRNLTEESNISFDISEESDVGQSLRSDVGQSLRRDVHTSLSESTLRSTSEVLPRNRSYEDFQNMSPNSVFSFNSGEGNSIIDLCKKCDIKVNYSKTLDKYIADGLSIQKRRFSEMASNNGSGDLNVCSKTIEFQNWNKMLSKWQHQRHIIAAPRVIIKIFKSNSAYKCSSDDPNAPDFYEQLDQFFEITGEKCCPALDIDVASIESRIIEILKKTRKVVPRKISYSDWVALLGKFNLRQFLSREERDTYESLRWQLRDTGDEDISAKSRFTDALHGMMGYGSPHLKVSSVTGRLQLRSPHHQDSLSESYLLLVIGHLGYFYRELGNHLDILGQRGETAAALRKCLQSYLLDFKLFYKRQKKDPCSLLSLYRNTREHQVEFQWLLAVMQNIQNEKSIIVSLYEQSRRRCGYQRSLLLMWLKVASQPMIFRLQQWLLSGHLNSFDCDEFPIERCITSDHSEFWQKRYRITDNFSGLFGPQLSETLIGVGKTMAYSQNYLGMEVESCLKSKEVREMLLDKFNHFYKYADQEPLCNFLSNLHSEISGKVLRCLREIKYNPKYLFSQLYKYIMLADVEFIRDFINHFEEFLEKPESSFNIQLFNEIKDNMLRKPISDIYIDKGFTEGSRCWSCLVLRWKFPKYWTALLGEDAEAYEPISMAIWRFHYVDYVLLERILHQQEQILNRFDFEYFEGLEETHKCFAKLIKNCLELMNVLRRYFFKDLLEPAFARLLLACNQANTLEDILEANRIYLRSIKRGCLQTKRLRKSNQYLERLYNFILKLDDNLQKFLKSCKSLKEYVLNIQLHKAHSLVSTSFRDRMLTFRLTCQNCSYVIKELRDQFISGLISFLLSLHLANEDSLRLLALSLDPKGYYKRKDNRLSQVQLFEFKRKARKSS</sequence>
<dbReference type="Pfam" id="PF04130">
    <property type="entry name" value="GCP_C_terminal"/>
    <property type="match status" value="1"/>
</dbReference>
<keyword evidence="4" id="KW-0493">Microtubule</keyword>
<evidence type="ECO:0000256" key="4">
    <source>
        <dbReference type="ARBA" id="ARBA00022701"/>
    </source>
</evidence>
<comment type="subcellular location">
    <subcellularLocation>
        <location evidence="1">Cytoplasm</location>
        <location evidence="1">Cytoskeleton</location>
    </subcellularLocation>
</comment>